<accession>A0ABS4G3B1</accession>
<dbReference type="NCBIfam" id="TIGR00786">
    <property type="entry name" value="dctM"/>
    <property type="match status" value="1"/>
</dbReference>
<feature type="transmembrane region" description="Helical" evidence="7">
    <location>
        <begin position="276"/>
        <end position="305"/>
    </location>
</feature>
<gene>
    <name evidence="9" type="ORF">J2Z34_001515</name>
</gene>
<feature type="transmembrane region" description="Helical" evidence="7">
    <location>
        <begin position="212"/>
        <end position="233"/>
    </location>
</feature>
<evidence type="ECO:0000256" key="3">
    <source>
        <dbReference type="ARBA" id="ARBA00022519"/>
    </source>
</evidence>
<evidence type="ECO:0000256" key="2">
    <source>
        <dbReference type="ARBA" id="ARBA00022475"/>
    </source>
</evidence>
<dbReference type="EMBL" id="JAGGKC010000010">
    <property type="protein sequence ID" value="MBP1919030.1"/>
    <property type="molecule type" value="Genomic_DNA"/>
</dbReference>
<dbReference type="RefSeq" id="WP_209459242.1">
    <property type="nucleotide sequence ID" value="NZ_JAGGKC010000010.1"/>
</dbReference>
<feature type="transmembrane region" description="Helical" evidence="7">
    <location>
        <begin position="167"/>
        <end position="191"/>
    </location>
</feature>
<feature type="transmembrane region" description="Helical" evidence="7">
    <location>
        <begin position="88"/>
        <end position="106"/>
    </location>
</feature>
<comment type="caution">
    <text evidence="9">The sequence shown here is derived from an EMBL/GenBank/DDBJ whole genome shotgun (WGS) entry which is preliminary data.</text>
</comment>
<dbReference type="Proteomes" id="UP001519271">
    <property type="component" value="Unassembled WGS sequence"/>
</dbReference>
<comment type="subcellular location">
    <subcellularLocation>
        <location evidence="1">Cell inner membrane</location>
        <topology evidence="1">Multi-pass membrane protein</topology>
    </subcellularLocation>
</comment>
<dbReference type="Pfam" id="PF06808">
    <property type="entry name" value="DctM"/>
    <property type="match status" value="1"/>
</dbReference>
<feature type="transmembrane region" description="Helical" evidence="7">
    <location>
        <begin position="311"/>
        <end position="330"/>
    </location>
</feature>
<evidence type="ECO:0000256" key="4">
    <source>
        <dbReference type="ARBA" id="ARBA00022692"/>
    </source>
</evidence>
<evidence type="ECO:0000259" key="8">
    <source>
        <dbReference type="Pfam" id="PF06808"/>
    </source>
</evidence>
<keyword evidence="10" id="KW-1185">Reference proteome</keyword>
<dbReference type="PIRSF" id="PIRSF006066">
    <property type="entry name" value="HI0050"/>
    <property type="match status" value="1"/>
</dbReference>
<keyword evidence="2" id="KW-1003">Cell membrane</keyword>
<feature type="domain" description="TRAP C4-dicarboxylate transport system permease DctM subunit" evidence="8">
    <location>
        <begin position="7"/>
        <end position="416"/>
    </location>
</feature>
<feature type="transmembrane region" description="Helical" evidence="7">
    <location>
        <begin position="137"/>
        <end position="161"/>
    </location>
</feature>
<evidence type="ECO:0000256" key="6">
    <source>
        <dbReference type="ARBA" id="ARBA00023136"/>
    </source>
</evidence>
<evidence type="ECO:0000256" key="7">
    <source>
        <dbReference type="SAM" id="Phobius"/>
    </source>
</evidence>
<evidence type="ECO:0000313" key="9">
    <source>
        <dbReference type="EMBL" id="MBP1919030.1"/>
    </source>
</evidence>
<keyword evidence="4 7" id="KW-0812">Transmembrane</keyword>
<reference evidence="9 10" key="1">
    <citation type="submission" date="2021-03" db="EMBL/GenBank/DDBJ databases">
        <title>Genomic Encyclopedia of Type Strains, Phase IV (KMG-IV): sequencing the most valuable type-strain genomes for metagenomic binning, comparative biology and taxonomic classification.</title>
        <authorList>
            <person name="Goeker M."/>
        </authorList>
    </citation>
    <scope>NUCLEOTIDE SEQUENCE [LARGE SCALE GENOMIC DNA]</scope>
    <source>
        <strain evidence="9 10">DSM 6139</strain>
    </source>
</reference>
<keyword evidence="3" id="KW-0997">Cell inner membrane</keyword>
<protein>
    <submittedName>
        <fullName evidence="9">C4-dicarboxylate transporter DctM subunit</fullName>
    </submittedName>
</protein>
<organism evidence="9 10">
    <name type="scientific">Youngiibacter multivorans</name>
    <dbReference type="NCBI Taxonomy" id="937251"/>
    <lineage>
        <taxon>Bacteria</taxon>
        <taxon>Bacillati</taxon>
        <taxon>Bacillota</taxon>
        <taxon>Clostridia</taxon>
        <taxon>Eubacteriales</taxon>
        <taxon>Clostridiaceae</taxon>
        <taxon>Youngiibacter</taxon>
    </lineage>
</organism>
<dbReference type="InterPro" id="IPR004681">
    <property type="entry name" value="TRAP_DctM"/>
</dbReference>
<name>A0ABS4G3B1_9CLOT</name>
<keyword evidence="6 7" id="KW-0472">Membrane</keyword>
<keyword evidence="5 7" id="KW-1133">Transmembrane helix</keyword>
<dbReference type="PANTHER" id="PTHR33362:SF5">
    <property type="entry name" value="C4-DICARBOXYLATE TRAP TRANSPORTER LARGE PERMEASE PROTEIN DCTM"/>
    <property type="match status" value="1"/>
</dbReference>
<feature type="transmembrane region" description="Helical" evidence="7">
    <location>
        <begin position="49"/>
        <end position="68"/>
    </location>
</feature>
<feature type="transmembrane region" description="Helical" evidence="7">
    <location>
        <begin position="239"/>
        <end position="255"/>
    </location>
</feature>
<evidence type="ECO:0000313" key="10">
    <source>
        <dbReference type="Proteomes" id="UP001519271"/>
    </source>
</evidence>
<sequence length="424" mass="44255">MTTFILFASFLVLLLMNVPIAITLGLSSLVALLAEGIDPIIVPMNVYASTSKFVLLAIPFFILGGNIMERVGISRRLIVLAEKFVGHLKGGMAIVCVLVACFFAAISGSGPATVAALGMIIIPAMIKTGYSPEFSSALMASSGAIGVIIPPSITFVVYGSIAGASIGTLFIAGVIPGILVGLGLVVVALVIGKKLNLKTSEKASWRERLIALKDAFWGLMMPVIILGGIYGGIFTPTEAAAVSAVYGLFVGLFIYRSINVKELYQILVDSTSQTAVVMLITATASLFAWVITVSGIGAAITSLFINVSGGSTIKFFIIVNVILLIAGMFLDSTSALFIFTPLFLPVAKVLGINLIHLGVVMIVNLAIGLVTPPVGVNLYVACGIGNINLQRISKAAIPLLLVSLAILLAITYVPQISLLLPGLM</sequence>
<evidence type="ECO:0000256" key="1">
    <source>
        <dbReference type="ARBA" id="ARBA00004429"/>
    </source>
</evidence>
<dbReference type="PANTHER" id="PTHR33362">
    <property type="entry name" value="SIALIC ACID TRAP TRANSPORTER PERMEASE PROTEIN SIAT-RELATED"/>
    <property type="match status" value="1"/>
</dbReference>
<feature type="transmembrane region" description="Helical" evidence="7">
    <location>
        <begin position="399"/>
        <end position="420"/>
    </location>
</feature>
<dbReference type="InterPro" id="IPR010656">
    <property type="entry name" value="DctM"/>
</dbReference>
<proteinExistence type="predicted"/>
<evidence type="ECO:0000256" key="5">
    <source>
        <dbReference type="ARBA" id="ARBA00022989"/>
    </source>
</evidence>